<dbReference type="GO" id="GO:0071972">
    <property type="term" value="F:peptidoglycan L,D-transpeptidase activity"/>
    <property type="evidence" value="ECO:0007669"/>
    <property type="project" value="TreeGrafter"/>
</dbReference>
<keyword evidence="7 9" id="KW-0573">Peptidoglycan synthesis</keyword>
<accession>A0A953SD73</accession>
<evidence type="ECO:0000256" key="3">
    <source>
        <dbReference type="ARBA" id="ARBA00022676"/>
    </source>
</evidence>
<dbReference type="InterPro" id="IPR007730">
    <property type="entry name" value="SPOR-like_dom"/>
</dbReference>
<dbReference type="GO" id="GO:0016757">
    <property type="term" value="F:glycosyltransferase activity"/>
    <property type="evidence" value="ECO:0007669"/>
    <property type="project" value="UniProtKB-KW"/>
</dbReference>
<dbReference type="PANTHER" id="PTHR30582">
    <property type="entry name" value="L,D-TRANSPEPTIDASE"/>
    <property type="match status" value="1"/>
</dbReference>
<dbReference type="EMBL" id="JAIOIV010000132">
    <property type="protein sequence ID" value="MBZ0158005.1"/>
    <property type="molecule type" value="Genomic_DNA"/>
</dbReference>
<dbReference type="GO" id="GO:0042834">
    <property type="term" value="F:peptidoglycan binding"/>
    <property type="evidence" value="ECO:0007669"/>
    <property type="project" value="InterPro"/>
</dbReference>
<dbReference type="CDD" id="cd16913">
    <property type="entry name" value="YkuD_like"/>
    <property type="match status" value="1"/>
</dbReference>
<evidence type="ECO:0000259" key="11">
    <source>
        <dbReference type="PROSITE" id="PS52029"/>
    </source>
</evidence>
<dbReference type="InterPro" id="IPR005490">
    <property type="entry name" value="LD_TPept_cat_dom"/>
</dbReference>
<protein>
    <submittedName>
        <fullName evidence="12">L,D-transpeptidase family protein</fullName>
    </submittedName>
</protein>
<evidence type="ECO:0000256" key="5">
    <source>
        <dbReference type="ARBA" id="ARBA00022801"/>
    </source>
</evidence>
<comment type="caution">
    <text evidence="12">The sequence shown here is derived from an EMBL/GenBank/DDBJ whole genome shotgun (WGS) entry which is preliminary data.</text>
</comment>
<sequence length="460" mass="51339">MAAGLIDIRDKKEPYVTHVRRIDLSLLSGRFRLIVPFIVIFYLNGCAITKRVPVEYQPIQSHMEENIERNEFSVAKGDDVIGRLAIIRLEKGDTLPDSARHFSLGINAVRAANPGVDIWVPNAGERILLPLSFILPDAPRKGIVINLAAMRLFQFKRNADSLAVLTYPVGIGTEERPSPTGQMYVERKVTRPTWHVPASIAKDHQEKGDPLPAAVLPGPENPLGEYALYLSKPAYLIHGTNKPASIGLRATNGCIRLYPEDVKRLYENTPVKTPVHIVNQPYLIGQRNGVIYMEVHATPENLNTVEFDKIYRKLRNIEKETGRTLDWSKVKKVLADARGIPVPVFEIMNGSEKEIETVEVKHPGELNGRPEIPELKADAWSVLVADFPDEIDAVRLAAIINHQGPQIPARVVSKNTGYRIIAGPYPDVRDARNAIKRLKIDLGINGTLIEPVKKPSRGRR</sequence>
<dbReference type="AlphaFoldDB" id="A0A953SD73"/>
<dbReference type="Proteomes" id="UP000705867">
    <property type="component" value="Unassembled WGS sequence"/>
</dbReference>
<dbReference type="GO" id="GO:0008360">
    <property type="term" value="P:regulation of cell shape"/>
    <property type="evidence" value="ECO:0007669"/>
    <property type="project" value="UniProtKB-UniRule"/>
</dbReference>
<feature type="active site" description="Nucleophile" evidence="9">
    <location>
        <position position="254"/>
    </location>
</feature>
<evidence type="ECO:0000313" key="13">
    <source>
        <dbReference type="Proteomes" id="UP000705867"/>
    </source>
</evidence>
<keyword evidence="8 9" id="KW-0961">Cell wall biogenesis/degradation</keyword>
<keyword evidence="3" id="KW-0328">Glycosyltransferase</keyword>
<feature type="active site" description="Proton donor/acceptor" evidence="9">
    <location>
        <position position="238"/>
    </location>
</feature>
<dbReference type="GO" id="GO:0018104">
    <property type="term" value="P:peptidoglycan-protein cross-linking"/>
    <property type="evidence" value="ECO:0007669"/>
    <property type="project" value="TreeGrafter"/>
</dbReference>
<evidence type="ECO:0000256" key="7">
    <source>
        <dbReference type="ARBA" id="ARBA00022984"/>
    </source>
</evidence>
<evidence type="ECO:0000256" key="4">
    <source>
        <dbReference type="ARBA" id="ARBA00022679"/>
    </source>
</evidence>
<dbReference type="SUPFAM" id="SSF110997">
    <property type="entry name" value="Sporulation related repeat"/>
    <property type="match status" value="1"/>
</dbReference>
<organism evidence="12 13">
    <name type="scientific">Candidatus Nitrobium versatile</name>
    <dbReference type="NCBI Taxonomy" id="2884831"/>
    <lineage>
        <taxon>Bacteria</taxon>
        <taxon>Pseudomonadati</taxon>
        <taxon>Nitrospirota</taxon>
        <taxon>Nitrospiria</taxon>
        <taxon>Nitrospirales</taxon>
        <taxon>Nitrospiraceae</taxon>
        <taxon>Candidatus Nitrobium</taxon>
    </lineage>
</organism>
<dbReference type="InterPro" id="IPR050979">
    <property type="entry name" value="LD-transpeptidase"/>
</dbReference>
<dbReference type="PROSITE" id="PS52029">
    <property type="entry name" value="LD_TPASE"/>
    <property type="match status" value="1"/>
</dbReference>
<reference evidence="12" key="1">
    <citation type="journal article" date="2021" name="bioRxiv">
        <title>Unraveling nitrogen, sulfur and carbon metabolic pathways and microbial community transcriptional responses to substrate deprivation and toxicity stresses in a bioreactor mimicking anoxic brackish coastal sediment conditions.</title>
        <authorList>
            <person name="Martins P.D."/>
            <person name="Echeveste M.J."/>
            <person name="Arshad A."/>
            <person name="Kurth J."/>
            <person name="Ouboter H."/>
            <person name="Jetten M.S.M."/>
            <person name="Welte C.U."/>
        </authorList>
    </citation>
    <scope>NUCLEOTIDE SEQUENCE</scope>
    <source>
        <strain evidence="12">MAG_39</strain>
    </source>
</reference>
<gene>
    <name evidence="12" type="ORF">K8I29_17550</name>
</gene>
<dbReference type="PANTHER" id="PTHR30582:SF24">
    <property type="entry name" value="L,D-TRANSPEPTIDASE ERFK_SRFK-RELATED"/>
    <property type="match status" value="1"/>
</dbReference>
<dbReference type="PROSITE" id="PS51724">
    <property type="entry name" value="SPOR"/>
    <property type="match status" value="1"/>
</dbReference>
<feature type="domain" description="SPOR" evidence="10">
    <location>
        <begin position="374"/>
        <end position="451"/>
    </location>
</feature>
<dbReference type="GO" id="GO:0005576">
    <property type="term" value="C:extracellular region"/>
    <property type="evidence" value="ECO:0007669"/>
    <property type="project" value="TreeGrafter"/>
</dbReference>
<dbReference type="GO" id="GO:0071555">
    <property type="term" value="P:cell wall organization"/>
    <property type="evidence" value="ECO:0007669"/>
    <property type="project" value="UniProtKB-UniRule"/>
</dbReference>
<dbReference type="Gene3D" id="2.40.440.10">
    <property type="entry name" value="L,D-transpeptidase catalytic domain-like"/>
    <property type="match status" value="1"/>
</dbReference>
<dbReference type="Pfam" id="PF03734">
    <property type="entry name" value="YkuD"/>
    <property type="match status" value="1"/>
</dbReference>
<proteinExistence type="inferred from homology"/>
<keyword evidence="6 9" id="KW-0133">Cell shape</keyword>
<evidence type="ECO:0000259" key="10">
    <source>
        <dbReference type="PROSITE" id="PS51724"/>
    </source>
</evidence>
<evidence type="ECO:0000256" key="9">
    <source>
        <dbReference type="PROSITE-ProRule" id="PRU01373"/>
    </source>
</evidence>
<comment type="pathway">
    <text evidence="1 9">Cell wall biogenesis; peptidoglycan biosynthesis.</text>
</comment>
<evidence type="ECO:0000313" key="12">
    <source>
        <dbReference type="EMBL" id="MBZ0158005.1"/>
    </source>
</evidence>
<evidence type="ECO:0000256" key="8">
    <source>
        <dbReference type="ARBA" id="ARBA00023316"/>
    </source>
</evidence>
<feature type="domain" description="L,D-TPase catalytic" evidence="11">
    <location>
        <begin position="141"/>
        <end position="278"/>
    </location>
</feature>
<evidence type="ECO:0000256" key="1">
    <source>
        <dbReference type="ARBA" id="ARBA00004752"/>
    </source>
</evidence>
<evidence type="ECO:0000256" key="2">
    <source>
        <dbReference type="ARBA" id="ARBA00005992"/>
    </source>
</evidence>
<dbReference type="SUPFAM" id="SSF141523">
    <property type="entry name" value="L,D-transpeptidase catalytic domain-like"/>
    <property type="match status" value="1"/>
</dbReference>
<keyword evidence="5" id="KW-0378">Hydrolase</keyword>
<dbReference type="InterPro" id="IPR036680">
    <property type="entry name" value="SPOR-like_sf"/>
</dbReference>
<comment type="similarity">
    <text evidence="2">Belongs to the YkuD family.</text>
</comment>
<evidence type="ECO:0000256" key="6">
    <source>
        <dbReference type="ARBA" id="ARBA00022960"/>
    </source>
</evidence>
<name>A0A953SD73_9BACT</name>
<keyword evidence="4" id="KW-0808">Transferase</keyword>
<dbReference type="Gene3D" id="3.30.70.1070">
    <property type="entry name" value="Sporulation related repeat"/>
    <property type="match status" value="1"/>
</dbReference>
<reference evidence="12" key="2">
    <citation type="submission" date="2021-08" db="EMBL/GenBank/DDBJ databases">
        <authorList>
            <person name="Dalcin Martins P."/>
        </authorList>
    </citation>
    <scope>NUCLEOTIDE SEQUENCE</scope>
    <source>
        <strain evidence="12">MAG_39</strain>
    </source>
</reference>
<dbReference type="Pfam" id="PF05036">
    <property type="entry name" value="SPOR"/>
    <property type="match status" value="1"/>
</dbReference>
<dbReference type="InterPro" id="IPR038063">
    <property type="entry name" value="Transpep_catalytic_dom"/>
</dbReference>